<comment type="caution">
    <text evidence="2">The sequence shown here is derived from an EMBL/GenBank/DDBJ whole genome shotgun (WGS) entry which is preliminary data.</text>
</comment>
<organism evidence="2">
    <name type="scientific">marine sediment metagenome</name>
    <dbReference type="NCBI Taxonomy" id="412755"/>
    <lineage>
        <taxon>unclassified sequences</taxon>
        <taxon>metagenomes</taxon>
        <taxon>ecological metagenomes</taxon>
    </lineage>
</organism>
<sequence>ALVDKKPFEETPCRTACPVGIDVPRYVYLIAEGKFDESYAVVRERLPLPSVCGYICLAFCEEECRRGDVNEPVGIRALKRFVSENHSDLWKKNLKPPTATGKKAAILGSGAAGLTAGYYLARKGHEVTIFEQASLPGGMLRQAISRKRLPKKALEEDIEEILNAGVKLKLDSPQMRISELVEGEFDAVFLATGSTFVGAPALWL</sequence>
<feature type="domain" description="Dihydroprymidine dehydrogenase" evidence="1">
    <location>
        <begin position="10"/>
        <end position="86"/>
    </location>
</feature>
<dbReference type="InterPro" id="IPR028261">
    <property type="entry name" value="DPD_II"/>
</dbReference>
<proteinExistence type="predicted"/>
<reference evidence="2" key="1">
    <citation type="journal article" date="2014" name="Front. Microbiol.">
        <title>High frequency of phylogenetically diverse reductive dehalogenase-homologous genes in deep subseafloor sedimentary metagenomes.</title>
        <authorList>
            <person name="Kawai M."/>
            <person name="Futagami T."/>
            <person name="Toyoda A."/>
            <person name="Takaki Y."/>
            <person name="Nishi S."/>
            <person name="Hori S."/>
            <person name="Arai W."/>
            <person name="Tsubouchi T."/>
            <person name="Morono Y."/>
            <person name="Uchiyama I."/>
            <person name="Ito T."/>
            <person name="Fujiyama A."/>
            <person name="Inagaki F."/>
            <person name="Takami H."/>
        </authorList>
    </citation>
    <scope>NUCLEOTIDE SEQUENCE</scope>
    <source>
        <strain evidence="2">Expedition CK06-06</strain>
    </source>
</reference>
<dbReference type="PRINTS" id="PR00419">
    <property type="entry name" value="ADXRDTASE"/>
</dbReference>
<feature type="non-terminal residue" evidence="2">
    <location>
        <position position="1"/>
    </location>
</feature>
<dbReference type="InterPro" id="IPR009051">
    <property type="entry name" value="Helical_ferredxn"/>
</dbReference>
<dbReference type="Pfam" id="PF13450">
    <property type="entry name" value="NAD_binding_8"/>
    <property type="match status" value="1"/>
</dbReference>
<dbReference type="PANTHER" id="PTHR42783:SF3">
    <property type="entry name" value="GLUTAMATE SYNTHASE [NADPH] SMALL CHAIN-RELATED"/>
    <property type="match status" value="1"/>
</dbReference>
<dbReference type="Pfam" id="PF14691">
    <property type="entry name" value="Fer4_20"/>
    <property type="match status" value="1"/>
</dbReference>
<dbReference type="AlphaFoldDB" id="X1Q9N2"/>
<dbReference type="GO" id="GO:0051536">
    <property type="term" value="F:iron-sulfur cluster binding"/>
    <property type="evidence" value="ECO:0007669"/>
    <property type="project" value="InterPro"/>
</dbReference>
<feature type="non-terminal residue" evidence="2">
    <location>
        <position position="204"/>
    </location>
</feature>
<dbReference type="PANTHER" id="PTHR42783">
    <property type="entry name" value="GLUTAMATE SYNTHASE [NADPH] SMALL CHAIN"/>
    <property type="match status" value="1"/>
</dbReference>
<evidence type="ECO:0000313" key="2">
    <source>
        <dbReference type="EMBL" id="GAI47755.1"/>
    </source>
</evidence>
<dbReference type="Gene3D" id="1.10.1060.10">
    <property type="entry name" value="Alpha-helical ferredoxin"/>
    <property type="match status" value="1"/>
</dbReference>
<protein>
    <recommendedName>
        <fullName evidence="1">Dihydroprymidine dehydrogenase domain-containing protein</fullName>
    </recommendedName>
</protein>
<accession>X1Q9N2</accession>
<evidence type="ECO:0000259" key="1">
    <source>
        <dbReference type="Pfam" id="PF14691"/>
    </source>
</evidence>
<dbReference type="SUPFAM" id="SSF51971">
    <property type="entry name" value="Nucleotide-binding domain"/>
    <property type="match status" value="1"/>
</dbReference>
<dbReference type="Gene3D" id="3.50.50.60">
    <property type="entry name" value="FAD/NAD(P)-binding domain"/>
    <property type="match status" value="1"/>
</dbReference>
<dbReference type="InterPro" id="IPR036188">
    <property type="entry name" value="FAD/NAD-bd_sf"/>
</dbReference>
<gene>
    <name evidence="2" type="ORF">S06H3_59205</name>
</gene>
<name>X1Q9N2_9ZZZZ</name>
<dbReference type="EMBL" id="BARV01038428">
    <property type="protein sequence ID" value="GAI47755.1"/>
    <property type="molecule type" value="Genomic_DNA"/>
</dbReference>